<evidence type="ECO:0000256" key="1">
    <source>
        <dbReference type="SAM" id="MobiDB-lite"/>
    </source>
</evidence>
<proteinExistence type="predicted"/>
<gene>
    <name evidence="2" type="ORF">GCM10023210_06970</name>
</gene>
<comment type="caution">
    <text evidence="2">The sequence shown here is derived from an EMBL/GenBank/DDBJ whole genome shotgun (WGS) entry which is preliminary data.</text>
</comment>
<sequence>MGLFDFFKKKKNETIEQSQNNFSPENNNPAEKKQPEIPIEKTQEIDEQPILNTSERKIIMADFQDFKKYSEYVISAIMLQHQDSFAPISAYEELDGTIKGFVFMLSSKTGRYAFSPEEAISGMKEKFEKLLPENKIRSFIIGYHSQFNNDENYEPSTEQENFRAITFYCNFGKGSITMINLPYKYGEEGIGYAPIAELTEEENNIVFNTQLDEGKQYYTERDEIKPPSIINEYGIEIESANEGRLGDLWAGTLGFERVSQANGSFISHLVAAVFVSGEEKVSSEIEVKDIESDFLLLRSVEDKKNDMRTAFPVIKTDKSINVTMKTVSEWNHMENMEGVIYGSGKDTFGLTFFATDYSYNKEKYKTSKNLDIQLSGIILHAQKHEDDPDQEFRTSENFTMYMPNQEVNYIGGFDFIGIVKNIRPVSTNNPVLIEGYMLDVQLITYEEEEDFFTIEMFLNKENSELIIEKGMKITGLFLLQGKID</sequence>
<organism evidence="2 3">
    <name type="scientific">Chryseobacterium ginsengisoli</name>
    <dbReference type="NCBI Taxonomy" id="363853"/>
    <lineage>
        <taxon>Bacteria</taxon>
        <taxon>Pseudomonadati</taxon>
        <taxon>Bacteroidota</taxon>
        <taxon>Flavobacteriia</taxon>
        <taxon>Flavobacteriales</taxon>
        <taxon>Weeksellaceae</taxon>
        <taxon>Chryseobacterium group</taxon>
        <taxon>Chryseobacterium</taxon>
    </lineage>
</organism>
<dbReference type="EMBL" id="BAABHX010000001">
    <property type="protein sequence ID" value="GAA5085809.1"/>
    <property type="molecule type" value="Genomic_DNA"/>
</dbReference>
<feature type="region of interest" description="Disordered" evidence="1">
    <location>
        <begin position="1"/>
        <end position="37"/>
    </location>
</feature>
<evidence type="ECO:0000313" key="2">
    <source>
        <dbReference type="EMBL" id="GAA5085809.1"/>
    </source>
</evidence>
<keyword evidence="3" id="KW-1185">Reference proteome</keyword>
<name>A0ABP9LVX3_9FLAO</name>
<dbReference type="RefSeq" id="WP_345200339.1">
    <property type="nucleotide sequence ID" value="NZ_BAABHX010000001.1"/>
</dbReference>
<reference evidence="3" key="1">
    <citation type="journal article" date="2019" name="Int. J. Syst. Evol. Microbiol.">
        <title>The Global Catalogue of Microorganisms (GCM) 10K type strain sequencing project: providing services to taxonomists for standard genome sequencing and annotation.</title>
        <authorList>
            <consortium name="The Broad Institute Genomics Platform"/>
            <consortium name="The Broad Institute Genome Sequencing Center for Infectious Disease"/>
            <person name="Wu L."/>
            <person name="Ma J."/>
        </authorList>
    </citation>
    <scope>NUCLEOTIDE SEQUENCE [LARGE SCALE GENOMIC DNA]</scope>
    <source>
        <strain evidence="3">JCM 18019</strain>
    </source>
</reference>
<evidence type="ECO:0000313" key="3">
    <source>
        <dbReference type="Proteomes" id="UP001500353"/>
    </source>
</evidence>
<feature type="compositionally biased region" description="Polar residues" evidence="1">
    <location>
        <begin position="15"/>
        <end position="29"/>
    </location>
</feature>
<dbReference type="Proteomes" id="UP001500353">
    <property type="component" value="Unassembled WGS sequence"/>
</dbReference>
<protein>
    <submittedName>
        <fullName evidence="2">Uncharacterized protein</fullName>
    </submittedName>
</protein>
<accession>A0ABP9LVX3</accession>